<feature type="domain" description="Helicase C-terminal" evidence="10">
    <location>
        <begin position="455"/>
        <end position="612"/>
    </location>
</feature>
<keyword evidence="4 11" id="KW-0347">Helicase</keyword>
<dbReference type="InterPro" id="IPR011545">
    <property type="entry name" value="DEAD/DEAH_box_helicase_dom"/>
</dbReference>
<evidence type="ECO:0000256" key="3">
    <source>
        <dbReference type="ARBA" id="ARBA00022801"/>
    </source>
</evidence>
<evidence type="ECO:0000256" key="2">
    <source>
        <dbReference type="ARBA" id="ARBA00022763"/>
    </source>
</evidence>
<dbReference type="Pfam" id="PF17191">
    <property type="entry name" value="RecG_wedge"/>
    <property type="match status" value="1"/>
</dbReference>
<dbReference type="PROSITE" id="PS51194">
    <property type="entry name" value="HELICASE_CTER"/>
    <property type="match status" value="1"/>
</dbReference>
<dbReference type="InterPro" id="IPR047112">
    <property type="entry name" value="RecG/Mfd"/>
</dbReference>
<dbReference type="Pfam" id="PF19833">
    <property type="entry name" value="RecG_dom3_C"/>
    <property type="match status" value="1"/>
</dbReference>
<dbReference type="NCBIfam" id="NF008165">
    <property type="entry name" value="PRK10917.1-3"/>
    <property type="match status" value="1"/>
</dbReference>
<dbReference type="InterPro" id="IPR045562">
    <property type="entry name" value="RecG_dom3_C"/>
</dbReference>
<evidence type="ECO:0000259" key="9">
    <source>
        <dbReference type="PROSITE" id="PS51192"/>
    </source>
</evidence>
<keyword evidence="5" id="KW-0067">ATP-binding</keyword>
<evidence type="ECO:0000256" key="6">
    <source>
        <dbReference type="ARBA" id="ARBA00023125"/>
    </source>
</evidence>
<name>A0A6A8M7S4_9FIRM</name>
<evidence type="ECO:0000259" key="10">
    <source>
        <dbReference type="PROSITE" id="PS51194"/>
    </source>
</evidence>
<feature type="domain" description="Helicase ATP-binding" evidence="9">
    <location>
        <begin position="275"/>
        <end position="436"/>
    </location>
</feature>
<dbReference type="RefSeq" id="WP_154572476.1">
    <property type="nucleotide sequence ID" value="NZ_VUNB01000004.1"/>
</dbReference>
<reference evidence="11" key="1">
    <citation type="submission" date="2019-09" db="EMBL/GenBank/DDBJ databases">
        <title>In-depth cultivation of the pig gut microbiome towards novel bacterial diversity and tailored functional studies.</title>
        <authorList>
            <person name="Wylensek D."/>
            <person name="Hitch T.C.A."/>
            <person name="Clavel T."/>
        </authorList>
    </citation>
    <scope>NUCLEOTIDE SEQUENCE</scope>
    <source>
        <strain evidence="11">RF-744-FAT-WT-3</strain>
    </source>
</reference>
<dbReference type="PANTHER" id="PTHR47964:SF1">
    <property type="entry name" value="ATP-DEPENDENT DNA HELICASE HOMOLOG RECG, CHLOROPLASTIC"/>
    <property type="match status" value="1"/>
</dbReference>
<dbReference type="PROSITE" id="PS51192">
    <property type="entry name" value="HELICASE_ATP_BIND_1"/>
    <property type="match status" value="1"/>
</dbReference>
<dbReference type="CDD" id="cd04488">
    <property type="entry name" value="RecG_wedge_OBF"/>
    <property type="match status" value="1"/>
</dbReference>
<dbReference type="InterPro" id="IPR033454">
    <property type="entry name" value="RecG_wedge"/>
</dbReference>
<dbReference type="GO" id="GO:0003678">
    <property type="term" value="F:DNA helicase activity"/>
    <property type="evidence" value="ECO:0007669"/>
    <property type="project" value="TreeGrafter"/>
</dbReference>
<dbReference type="InterPro" id="IPR012340">
    <property type="entry name" value="NA-bd_OB-fold"/>
</dbReference>
<dbReference type="EMBL" id="VUNB01000004">
    <property type="protein sequence ID" value="MST69001.1"/>
    <property type="molecule type" value="Genomic_DNA"/>
</dbReference>
<dbReference type="GO" id="GO:0005524">
    <property type="term" value="F:ATP binding"/>
    <property type="evidence" value="ECO:0007669"/>
    <property type="project" value="UniProtKB-KW"/>
</dbReference>
<keyword evidence="6" id="KW-0238">DNA-binding</keyword>
<dbReference type="SUPFAM" id="SSF52540">
    <property type="entry name" value="P-loop containing nucleoside triphosphate hydrolases"/>
    <property type="match status" value="2"/>
</dbReference>
<dbReference type="SMART" id="SM00490">
    <property type="entry name" value="HELICc"/>
    <property type="match status" value="1"/>
</dbReference>
<dbReference type="CDD" id="cd17992">
    <property type="entry name" value="DEXHc_RecG"/>
    <property type="match status" value="1"/>
</dbReference>
<evidence type="ECO:0000256" key="1">
    <source>
        <dbReference type="ARBA" id="ARBA00022741"/>
    </source>
</evidence>
<evidence type="ECO:0000313" key="11">
    <source>
        <dbReference type="EMBL" id="MST69001.1"/>
    </source>
</evidence>
<dbReference type="InterPro" id="IPR001650">
    <property type="entry name" value="Helicase_C-like"/>
</dbReference>
<keyword evidence="1" id="KW-0547">Nucleotide-binding</keyword>
<comment type="caution">
    <text evidence="11">The sequence shown here is derived from an EMBL/GenBank/DDBJ whole genome shotgun (WGS) entry which is preliminary data.</text>
</comment>
<accession>A0A6A8M7S4</accession>
<dbReference type="Gene3D" id="2.40.50.140">
    <property type="entry name" value="Nucleic acid-binding proteins"/>
    <property type="match status" value="1"/>
</dbReference>
<keyword evidence="3" id="KW-0378">Hydrolase</keyword>
<evidence type="ECO:0000256" key="4">
    <source>
        <dbReference type="ARBA" id="ARBA00022806"/>
    </source>
</evidence>
<dbReference type="PANTHER" id="PTHR47964">
    <property type="entry name" value="ATP-DEPENDENT DNA HELICASE HOMOLOG RECG, CHLOROPLASTIC"/>
    <property type="match status" value="1"/>
</dbReference>
<dbReference type="Gene3D" id="3.40.50.300">
    <property type="entry name" value="P-loop containing nucleotide triphosphate hydrolases"/>
    <property type="match status" value="2"/>
</dbReference>
<dbReference type="InterPro" id="IPR027417">
    <property type="entry name" value="P-loop_NTPase"/>
</dbReference>
<evidence type="ECO:0000256" key="8">
    <source>
        <dbReference type="ARBA" id="ARBA00049819"/>
    </source>
</evidence>
<dbReference type="NCBIfam" id="NF008168">
    <property type="entry name" value="PRK10917.2-2"/>
    <property type="match status" value="1"/>
</dbReference>
<dbReference type="InterPro" id="IPR014001">
    <property type="entry name" value="Helicase_ATP-bd"/>
</dbReference>
<protein>
    <recommendedName>
        <fullName evidence="8">Probable DNA 3'-5' helicase RecG</fullName>
    </recommendedName>
</protein>
<proteinExistence type="predicted"/>
<dbReference type="SUPFAM" id="SSF50249">
    <property type="entry name" value="Nucleic acid-binding proteins"/>
    <property type="match status" value="1"/>
</dbReference>
<keyword evidence="2" id="KW-0227">DNA damage</keyword>
<sequence>MKSNEKLEFNSPVTEIKGIGNKKKDLLENLNIFTAGDMLRHFPFRFRDRRKFLSPVMASDGSEILTSGILIRKGNRRISGGRSMSTITFRGDNYSFVAVFFNMPYLMKSLNVGTEYSVFGKVSHRNGMAVFTTPEITEKGSEQDRLGIIPVYHCTAGITTRDFIKWETEILKNCGSLDKEWLGETLVEERKLCSQRYAYTNAHFPESEHKFAAARYRLVYEELLIYQLALRSEEAEREEDRNGKMDFTDPSEFIKSLPFTLTSGQRNAVEDIRKDLAKEKPMNRLIQGDVGCGKTVVAEAAVYLAFRNGKQSAVMAPTEILARQHFHDMSQAFEKFGIRTGLLVSSMKESEKKRILEQLCDGDIDLIVGTHSLLGEKVVFHNLGLVVTDEQHRFGVRQRRALAEKSSGVNVLVMSATPIPRTLASTVFGSMDFSTIEMKPASRLPVITRGLTGKTRNKAYAAVRDQLSKGHQAYVVAPSIDEDENLNSAMKLYNELKEKFRGYKVSLIHGRMGKDQKEEIMWAFARGESDILVSTVVIEVGINVPGATIIVIENSERFGLAQLHQLRGRVGRNDLQSYCYLINYGSSSQSEERVRIMTETSDGFIIAREDYRLRGPGDIMGTMQHGAAAEVSNLLRYQDILEAAGDDALKIISGSYKDLDMDEMNRRIGKLSVVDNSNVI</sequence>
<dbReference type="GO" id="GO:0006281">
    <property type="term" value="P:DNA repair"/>
    <property type="evidence" value="ECO:0007669"/>
    <property type="project" value="UniProtKB-KW"/>
</dbReference>
<dbReference type="Pfam" id="PF00270">
    <property type="entry name" value="DEAD"/>
    <property type="match status" value="1"/>
</dbReference>
<dbReference type="SMART" id="SM00487">
    <property type="entry name" value="DEXDc"/>
    <property type="match status" value="1"/>
</dbReference>
<organism evidence="11">
    <name type="scientific">Baileyella intestinalis</name>
    <dbReference type="NCBI Taxonomy" id="2606709"/>
    <lineage>
        <taxon>Bacteria</taxon>
        <taxon>Bacillati</taxon>
        <taxon>Bacillota</taxon>
        <taxon>Clostridia</taxon>
        <taxon>Peptostreptococcales</taxon>
        <taxon>Anaerovoracaceae</taxon>
        <taxon>Baileyella</taxon>
    </lineage>
</organism>
<evidence type="ECO:0000256" key="5">
    <source>
        <dbReference type="ARBA" id="ARBA00022840"/>
    </source>
</evidence>
<dbReference type="AlphaFoldDB" id="A0A6A8M7S4"/>
<dbReference type="GO" id="GO:0016787">
    <property type="term" value="F:hydrolase activity"/>
    <property type="evidence" value="ECO:0007669"/>
    <property type="project" value="UniProtKB-KW"/>
</dbReference>
<evidence type="ECO:0000256" key="7">
    <source>
        <dbReference type="ARBA" id="ARBA00023204"/>
    </source>
</evidence>
<keyword evidence="7" id="KW-0234">DNA repair</keyword>
<gene>
    <name evidence="11" type="primary">recG</name>
    <name evidence="11" type="ORF">FYJ66_05275</name>
</gene>
<dbReference type="Pfam" id="PF00271">
    <property type="entry name" value="Helicase_C"/>
    <property type="match status" value="1"/>
</dbReference>
<dbReference type="GO" id="GO:0003677">
    <property type="term" value="F:DNA binding"/>
    <property type="evidence" value="ECO:0007669"/>
    <property type="project" value="UniProtKB-KW"/>
</dbReference>